<feature type="region of interest" description="Disordered" evidence="1">
    <location>
        <begin position="101"/>
        <end position="121"/>
    </location>
</feature>
<evidence type="ECO:0000313" key="3">
    <source>
        <dbReference type="Proteomes" id="UP001260773"/>
    </source>
</evidence>
<dbReference type="Proteomes" id="UP001260773">
    <property type="component" value="Unassembled WGS sequence"/>
</dbReference>
<accession>A0AAW8RV87</accession>
<sequence length="121" mass="14210">MYPKAVEAGIPAEKYWSMTYEEIVIQAEANVAIRKQQLEEKAMMDYKAAQLNAYGFNDPKKMPKPDQHYPFLKTEDKQEQSNQPQDWEIMKARMIERTEMIKATRERKNKQEKEGIDHGTG</sequence>
<proteinExistence type="predicted"/>
<evidence type="ECO:0000313" key="2">
    <source>
        <dbReference type="EMBL" id="MDT2403902.1"/>
    </source>
</evidence>
<dbReference type="RefSeq" id="WP_311865566.1">
    <property type="nucleotide sequence ID" value="NZ_JARPWH010000070.1"/>
</dbReference>
<comment type="caution">
    <text evidence="2">The sequence shown here is derived from an EMBL/GenBank/DDBJ whole genome shotgun (WGS) entry which is preliminary data.</text>
</comment>
<organism evidence="2 3">
    <name type="scientific">Enterococcus avium</name>
    <name type="common">Streptococcus avium</name>
    <dbReference type="NCBI Taxonomy" id="33945"/>
    <lineage>
        <taxon>Bacteria</taxon>
        <taxon>Bacillati</taxon>
        <taxon>Bacillota</taxon>
        <taxon>Bacilli</taxon>
        <taxon>Lactobacillales</taxon>
        <taxon>Enterococcaceae</taxon>
        <taxon>Enterococcus</taxon>
    </lineage>
</organism>
<protein>
    <submittedName>
        <fullName evidence="2">Uncharacterized protein</fullName>
    </submittedName>
</protein>
<evidence type="ECO:0000256" key="1">
    <source>
        <dbReference type="SAM" id="MobiDB-lite"/>
    </source>
</evidence>
<reference evidence="2" key="1">
    <citation type="submission" date="2023-03" db="EMBL/GenBank/DDBJ databases">
        <authorList>
            <person name="Shen W."/>
            <person name="Cai J."/>
        </authorList>
    </citation>
    <scope>NUCLEOTIDE SEQUENCE</scope>
    <source>
        <strain evidence="2">P33-2</strain>
    </source>
</reference>
<gene>
    <name evidence="2" type="ORF">P7D43_16170</name>
</gene>
<dbReference type="AlphaFoldDB" id="A0AAW8RV87"/>
<name>A0AAW8RV87_ENTAV</name>
<dbReference type="EMBL" id="JARPWH010000070">
    <property type="protein sequence ID" value="MDT2403902.1"/>
    <property type="molecule type" value="Genomic_DNA"/>
</dbReference>